<feature type="DNA-binding region" description="H-T-H motif" evidence="2">
    <location>
        <begin position="35"/>
        <end position="54"/>
    </location>
</feature>
<sequence>MSTAIKPMHTCKNMRQLLVDKTTRLILVKGLDNVKSRDITEAMNISRSHLYHYFSNMKELQAESCRHFLEEETRHFRCLMAGMSYDEKLAAFVDYYLPSHKDDSWNLYGDVWHKAVRDSDYAQLASHIHHLWSALLSEIFSEMHPPALVSRMARTVMAALNGYASTMMLGEYASSAQDAMDDILVLISGLSRPGPTALR</sequence>
<organism evidence="4 5">
    <name type="scientific">Enterobacter asburiae</name>
    <dbReference type="NCBI Taxonomy" id="61645"/>
    <lineage>
        <taxon>Bacteria</taxon>
        <taxon>Pseudomonadati</taxon>
        <taxon>Pseudomonadota</taxon>
        <taxon>Gammaproteobacteria</taxon>
        <taxon>Enterobacterales</taxon>
        <taxon>Enterobacteriaceae</taxon>
        <taxon>Enterobacter</taxon>
        <taxon>Enterobacter cloacae complex</taxon>
    </lineage>
</organism>
<name>A0A8I1G5G3_ENTAS</name>
<dbReference type="Gene3D" id="1.10.357.10">
    <property type="entry name" value="Tetracycline Repressor, domain 2"/>
    <property type="match status" value="1"/>
</dbReference>
<feature type="domain" description="HTH tetR-type" evidence="3">
    <location>
        <begin position="12"/>
        <end position="72"/>
    </location>
</feature>
<accession>A0A8I1G5G3</accession>
<dbReference type="PROSITE" id="PS50977">
    <property type="entry name" value="HTH_TETR_2"/>
    <property type="match status" value="1"/>
</dbReference>
<dbReference type="GO" id="GO:0003677">
    <property type="term" value="F:DNA binding"/>
    <property type="evidence" value="ECO:0007669"/>
    <property type="project" value="UniProtKB-UniRule"/>
</dbReference>
<gene>
    <name evidence="4" type="ORF">JGT27_25590</name>
</gene>
<dbReference type="EMBL" id="JAELXN010000225">
    <property type="protein sequence ID" value="MBJ6599041.1"/>
    <property type="molecule type" value="Genomic_DNA"/>
</dbReference>
<protein>
    <submittedName>
        <fullName evidence="4">TetR/AcrR family transcriptional regulator</fullName>
    </submittedName>
</protein>
<evidence type="ECO:0000256" key="1">
    <source>
        <dbReference type="ARBA" id="ARBA00023125"/>
    </source>
</evidence>
<keyword evidence="1 2" id="KW-0238">DNA-binding</keyword>
<comment type="caution">
    <text evidence="4">The sequence shown here is derived from an EMBL/GenBank/DDBJ whole genome shotgun (WGS) entry which is preliminary data.</text>
</comment>
<proteinExistence type="predicted"/>
<dbReference type="Proteomes" id="UP000641429">
    <property type="component" value="Unassembled WGS sequence"/>
</dbReference>
<dbReference type="RefSeq" id="WP_152043919.1">
    <property type="nucleotide sequence ID" value="NZ_JBMDCY010000115.1"/>
</dbReference>
<evidence type="ECO:0000313" key="4">
    <source>
        <dbReference type="EMBL" id="MBJ6599041.1"/>
    </source>
</evidence>
<evidence type="ECO:0000256" key="2">
    <source>
        <dbReference type="PROSITE-ProRule" id="PRU00335"/>
    </source>
</evidence>
<dbReference type="InterPro" id="IPR009057">
    <property type="entry name" value="Homeodomain-like_sf"/>
</dbReference>
<dbReference type="InterPro" id="IPR001647">
    <property type="entry name" value="HTH_TetR"/>
</dbReference>
<dbReference type="Pfam" id="PF00440">
    <property type="entry name" value="TetR_N"/>
    <property type="match status" value="1"/>
</dbReference>
<reference evidence="4" key="1">
    <citation type="submission" date="2020-12" db="EMBL/GenBank/DDBJ databases">
        <title>Molecular epidemiology of VIM- metallo-b-lactamase-producing Enterobacter cloacae complex isolated in France between 2015 and 2018.</title>
        <authorList>
            <person name="Emeraud C."/>
            <person name="Petit C."/>
            <person name="Bonnin R."/>
            <person name="Naas T."/>
            <person name="Dortet L."/>
        </authorList>
    </citation>
    <scope>NUCLEOTIDE SEQUENCE</scope>
    <source>
        <strain evidence="4">170C2</strain>
    </source>
</reference>
<dbReference type="SUPFAM" id="SSF48498">
    <property type="entry name" value="Tetracyclin repressor-like, C-terminal domain"/>
    <property type="match status" value="1"/>
</dbReference>
<dbReference type="AlphaFoldDB" id="A0A8I1G5G3"/>
<dbReference type="SUPFAM" id="SSF46689">
    <property type="entry name" value="Homeodomain-like"/>
    <property type="match status" value="1"/>
</dbReference>
<evidence type="ECO:0000259" key="3">
    <source>
        <dbReference type="PROSITE" id="PS50977"/>
    </source>
</evidence>
<dbReference type="InterPro" id="IPR036271">
    <property type="entry name" value="Tet_transcr_reg_TetR-rel_C_sf"/>
</dbReference>
<evidence type="ECO:0000313" key="5">
    <source>
        <dbReference type="Proteomes" id="UP000641429"/>
    </source>
</evidence>